<reference evidence="2" key="1">
    <citation type="submission" date="2021-09" db="EMBL/GenBank/DDBJ databases">
        <authorList>
            <consortium name="AG Swart"/>
            <person name="Singh M."/>
            <person name="Singh A."/>
            <person name="Seah K."/>
            <person name="Emmerich C."/>
        </authorList>
    </citation>
    <scope>NUCLEOTIDE SEQUENCE</scope>
    <source>
        <strain evidence="2">ATCC30299</strain>
    </source>
</reference>
<keyword evidence="3" id="KW-1185">Reference proteome</keyword>
<proteinExistence type="predicted"/>
<dbReference type="Proteomes" id="UP001162131">
    <property type="component" value="Unassembled WGS sequence"/>
</dbReference>
<protein>
    <submittedName>
        <fullName evidence="2">Uncharacterized protein</fullName>
    </submittedName>
</protein>
<evidence type="ECO:0000313" key="3">
    <source>
        <dbReference type="Proteomes" id="UP001162131"/>
    </source>
</evidence>
<accession>A0AAU9KL00</accession>
<organism evidence="2 3">
    <name type="scientific">Blepharisma stoltei</name>
    <dbReference type="NCBI Taxonomy" id="1481888"/>
    <lineage>
        <taxon>Eukaryota</taxon>
        <taxon>Sar</taxon>
        <taxon>Alveolata</taxon>
        <taxon>Ciliophora</taxon>
        <taxon>Postciliodesmatophora</taxon>
        <taxon>Heterotrichea</taxon>
        <taxon>Heterotrichida</taxon>
        <taxon>Blepharismidae</taxon>
        <taxon>Blepharisma</taxon>
    </lineage>
</organism>
<evidence type="ECO:0000256" key="1">
    <source>
        <dbReference type="SAM" id="MobiDB-lite"/>
    </source>
</evidence>
<dbReference type="EMBL" id="CAJZBQ010000057">
    <property type="protein sequence ID" value="CAG9334045.1"/>
    <property type="molecule type" value="Genomic_DNA"/>
</dbReference>
<gene>
    <name evidence="2" type="ORF">BSTOLATCC_MIC59970</name>
</gene>
<comment type="caution">
    <text evidence="2">The sequence shown here is derived from an EMBL/GenBank/DDBJ whole genome shotgun (WGS) entry which is preliminary data.</text>
</comment>
<dbReference type="AlphaFoldDB" id="A0AAU9KL00"/>
<feature type="region of interest" description="Disordered" evidence="1">
    <location>
        <begin position="1"/>
        <end position="22"/>
    </location>
</feature>
<sequence>MDSEESKRKWQKHIGYDSDEASDEEALYQWSQTGIFLKNLFHETQPRAARTIDHKAFISSTEPAKNYFKVQLITIAHYRKSVLQMNLPIQPKQLHQ</sequence>
<evidence type="ECO:0000313" key="2">
    <source>
        <dbReference type="EMBL" id="CAG9334045.1"/>
    </source>
</evidence>
<name>A0AAU9KL00_9CILI</name>